<evidence type="ECO:0000256" key="1">
    <source>
        <dbReference type="ARBA" id="ARBA00010403"/>
    </source>
</evidence>
<dbReference type="Pfam" id="PF19278">
    <property type="entry name" value="Hydant_A_C"/>
    <property type="match status" value="1"/>
</dbReference>
<accession>K6ZJR2</accession>
<dbReference type="InterPro" id="IPR002821">
    <property type="entry name" value="Hydantoinase_A"/>
</dbReference>
<dbReference type="Proteomes" id="UP000006263">
    <property type="component" value="Unassembled WGS sequence"/>
</dbReference>
<dbReference type="Pfam" id="PF02538">
    <property type="entry name" value="Hydantoinase_B"/>
    <property type="match status" value="1"/>
</dbReference>
<proteinExistence type="inferred from homology"/>
<dbReference type="InterPro" id="IPR003692">
    <property type="entry name" value="Hydantoinase_B"/>
</dbReference>
<reference evidence="7 8" key="1">
    <citation type="journal article" date="2017" name="Antonie Van Leeuwenhoek">
        <title>Rhizobium rhizosphaerae sp. nov., a novel species isolated from rice rhizosphere.</title>
        <authorList>
            <person name="Zhao J.J."/>
            <person name="Zhang J."/>
            <person name="Zhang R.J."/>
            <person name="Zhang C.W."/>
            <person name="Yin H.Q."/>
            <person name="Zhang X.X."/>
        </authorList>
    </citation>
    <scope>NUCLEOTIDE SEQUENCE [LARGE SCALE GENOMIC DNA]</scope>
    <source>
        <strain evidence="7 8">KMM 241</strain>
    </source>
</reference>
<dbReference type="GO" id="GO:0017168">
    <property type="term" value="F:5-oxoprolinase (ATP-hydrolyzing) activity"/>
    <property type="evidence" value="ECO:0007669"/>
    <property type="project" value="UniProtKB-EC"/>
</dbReference>
<feature type="region of interest" description="Disordered" evidence="2">
    <location>
        <begin position="1267"/>
        <end position="1293"/>
    </location>
</feature>
<sequence>MTRTASEQTTPNLQSSSDTNRSDAKRWDFWIDRGGTFTDIVVKTPGGEFLTRKLLSENPTAYEDAALQGIRDFLNVEATAPIPSHLIGSVKMGTTVATNALLERKGEPTVLVITQGLRDVLEIGYQVRPKTFALNIEKPEVLYQDVIEVSERFDDQGNELVVLNEVAVRQDLQQRYVAGFRSVAIVLMHAYKFPEHELRIAQIAKEIGFSQISTSHDVSPMVRIVPRGDTTVVDAYLSPILRRYVQRVGVAIGADTGADIGSETSEYTSAGSETSTGTDESTAIVDAKSASRDSKRLQFMRSSGGLTAASKFQGRDAILSGPAGGIIGAVRTSELAGFNKIIGFDMGGTSTDVSHYAGDFERAFETQVAGVRMSVPMMSVHTVAAGGGSILHVDQQRFRVGPESAGAFPGPMSYRNGGPLTVTDANVCLGKVDPRFFPKLFGPQHNQAIDDAAVKAAFAKIAEQQSTQSSPEQVAEGFLTIAIEHMAQAIKKISIERGYDVQQYALTCFGGAGGQHACLVADRLGMQTIFIHPFASILSAYGMGLADIRSQRTETFQQVMDARGLEALNDAFARLKVHTSTELTEQGITAAEQTHSATVFLRYQGTDTTLPVSQGAIDKMQADFEAQHTAQYGFISPDKDIIVESISMESAGGGQNIDEPIYPLAESALPGVKHTTQIFSGGAWHNTPIYRLKQLLPGHQVQGPAIIIEDNGTVIVEPHWAANMTKHKHLVLKKHAAAQQKSEAHNKQTVSHHKSDPVLVEIFNNQFMSIAEQMGIVLRNTSSSVNIKERLDFSCAVFDVHGQLIANAPHIPVHLGSMDATVKVLIQSGLSIDVGDVFIHNDPFNGGSHLPDVTVITPIFDKQNDKVIFFVASRAHHADIGGIAPGSMSPKAKTIIEEGVVIPCMKLVSKGRFLHDELQALMQGATYPVRNFDQNVADLQAQIGANRRGYQELLKLVDEYTLPVVSTYTQHIMDNAEESVRRTIDTLQGGEYRYEMDGGLHICVKVAVDHANRSASIDFTGTSAQQPNNFNAPGAITQAVVLYVFRCLVDSDIPLNAGCMRPLSIIVPEGSMLNPVYPAAVVAGNVEVSQAATNALFGALGTLGMSQGTMNNLTFGNAQYQYYETICSGAPAGPGFDGAAAVHTHMTNSRLTDPEILESRYPVLLDKFIVRRGSGGKGQWDAGDGIERRIRFLADMQCAILSGHREVPLAGVNGGGSGELGHNWIERKGQTWLDLTGNGETQVQVNDVVVIQTPTGGGFGSVIDKVTDKKTADQKTADKKRADKKTDTAERGE</sequence>
<dbReference type="PANTHER" id="PTHR11365:SF23">
    <property type="entry name" value="HYPOTHETICAL 5-OXOPROLINASE (EUROFUNG)-RELATED"/>
    <property type="match status" value="1"/>
</dbReference>
<feature type="domain" description="Acetophenone carboxylase-like C-terminal" evidence="6">
    <location>
        <begin position="565"/>
        <end position="734"/>
    </location>
</feature>
<dbReference type="GO" id="GO:0005829">
    <property type="term" value="C:cytosol"/>
    <property type="evidence" value="ECO:0007669"/>
    <property type="project" value="TreeGrafter"/>
</dbReference>
<dbReference type="InterPro" id="IPR045079">
    <property type="entry name" value="Oxoprolinase-like"/>
</dbReference>
<evidence type="ECO:0000256" key="2">
    <source>
        <dbReference type="SAM" id="MobiDB-lite"/>
    </source>
</evidence>
<comment type="similarity">
    <text evidence="1">Belongs to the oxoprolinase family.</text>
</comment>
<dbReference type="PANTHER" id="PTHR11365">
    <property type="entry name" value="5-OXOPROLINASE RELATED"/>
    <property type="match status" value="1"/>
</dbReference>
<dbReference type="Pfam" id="PF01968">
    <property type="entry name" value="Hydantoinase_A"/>
    <property type="match status" value="1"/>
</dbReference>
<feature type="region of interest" description="Disordered" evidence="2">
    <location>
        <begin position="262"/>
        <end position="289"/>
    </location>
</feature>
<dbReference type="EMBL" id="BAEP01000024">
    <property type="protein sequence ID" value="GAC23620.1"/>
    <property type="molecule type" value="Genomic_DNA"/>
</dbReference>
<feature type="domain" description="Hydantoinase B/oxoprolinase" evidence="4">
    <location>
        <begin position="756"/>
        <end position="1261"/>
    </location>
</feature>
<dbReference type="eggNOG" id="COG0145">
    <property type="taxonomic scope" value="Bacteria"/>
</dbReference>
<feature type="domain" description="Hydantoinase A/oxoprolinase" evidence="3">
    <location>
        <begin position="227"/>
        <end position="551"/>
    </location>
</feature>
<dbReference type="RefSeq" id="WP_006991771.1">
    <property type="nucleotide sequence ID" value="NZ_BAEP01000024.1"/>
</dbReference>
<dbReference type="GO" id="GO:0006749">
    <property type="term" value="P:glutathione metabolic process"/>
    <property type="evidence" value="ECO:0007669"/>
    <property type="project" value="TreeGrafter"/>
</dbReference>
<dbReference type="OrthoDB" id="9768323at2"/>
<dbReference type="eggNOG" id="COG0146">
    <property type="taxonomic scope" value="Bacteria"/>
</dbReference>
<organism evidence="7 8">
    <name type="scientific">Paraglaciecola mesophila KMM 241</name>
    <dbReference type="NCBI Taxonomy" id="1128912"/>
    <lineage>
        <taxon>Bacteria</taxon>
        <taxon>Pseudomonadati</taxon>
        <taxon>Pseudomonadota</taxon>
        <taxon>Gammaproteobacteria</taxon>
        <taxon>Alteromonadales</taxon>
        <taxon>Alteromonadaceae</taxon>
        <taxon>Paraglaciecola</taxon>
    </lineage>
</organism>
<protein>
    <submittedName>
        <fullName evidence="7">5-oxoprolinase</fullName>
        <ecNumber evidence="7">3.5.2.9</ecNumber>
    </submittedName>
</protein>
<comment type="caution">
    <text evidence="7">The sequence shown here is derived from an EMBL/GenBank/DDBJ whole genome shotgun (WGS) entry which is preliminary data.</text>
</comment>
<evidence type="ECO:0000259" key="4">
    <source>
        <dbReference type="Pfam" id="PF02538"/>
    </source>
</evidence>
<name>K6ZJR2_9ALTE</name>
<evidence type="ECO:0000259" key="3">
    <source>
        <dbReference type="Pfam" id="PF01968"/>
    </source>
</evidence>
<dbReference type="EC" id="3.5.2.9" evidence="7"/>
<feature type="compositionally biased region" description="Low complexity" evidence="2">
    <location>
        <begin position="262"/>
        <end position="282"/>
    </location>
</feature>
<dbReference type="InterPro" id="IPR049517">
    <property type="entry name" value="ACX-like_C"/>
</dbReference>
<keyword evidence="7" id="KW-0378">Hydrolase</keyword>
<evidence type="ECO:0000259" key="5">
    <source>
        <dbReference type="Pfam" id="PF05378"/>
    </source>
</evidence>
<feature type="compositionally biased region" description="Polar residues" evidence="2">
    <location>
        <begin position="1"/>
        <end position="19"/>
    </location>
</feature>
<dbReference type="Pfam" id="PF05378">
    <property type="entry name" value="Hydant_A_N"/>
    <property type="match status" value="1"/>
</dbReference>
<gene>
    <name evidence="7" type="ORF">GMES_1321</name>
</gene>
<feature type="domain" description="Hydantoinase/oxoprolinase N-terminal" evidence="5">
    <location>
        <begin position="29"/>
        <end position="208"/>
    </location>
</feature>
<evidence type="ECO:0000313" key="8">
    <source>
        <dbReference type="Proteomes" id="UP000006263"/>
    </source>
</evidence>
<feature type="region of interest" description="Disordered" evidence="2">
    <location>
        <begin position="1"/>
        <end position="20"/>
    </location>
</feature>
<dbReference type="InterPro" id="IPR008040">
    <property type="entry name" value="Hydant_A_N"/>
</dbReference>
<evidence type="ECO:0000259" key="6">
    <source>
        <dbReference type="Pfam" id="PF19278"/>
    </source>
</evidence>
<evidence type="ECO:0000313" key="7">
    <source>
        <dbReference type="EMBL" id="GAC23620.1"/>
    </source>
</evidence>